<dbReference type="PANTHER" id="PTHR46061">
    <property type="entry name" value="THYROTROPIN-RELEASING HORMONE RECEPTOR"/>
    <property type="match status" value="1"/>
</dbReference>
<feature type="transmembrane region" description="Helical" evidence="10">
    <location>
        <begin position="66"/>
        <end position="86"/>
    </location>
</feature>
<evidence type="ECO:0000256" key="2">
    <source>
        <dbReference type="ARBA" id="ARBA00004370"/>
    </source>
</evidence>
<protein>
    <recommendedName>
        <fullName evidence="3">Thyrotropin-releasing hormone receptor</fullName>
    </recommendedName>
    <alternativeName>
        <fullName evidence="7">Thyroliberin receptor</fullName>
    </alternativeName>
</protein>
<feature type="region of interest" description="Disordered" evidence="9">
    <location>
        <begin position="240"/>
        <end position="284"/>
    </location>
</feature>
<evidence type="ECO:0000256" key="10">
    <source>
        <dbReference type="SAM" id="Phobius"/>
    </source>
</evidence>
<evidence type="ECO:0000256" key="7">
    <source>
        <dbReference type="ARBA" id="ARBA00032251"/>
    </source>
</evidence>
<feature type="compositionally biased region" description="Polar residues" evidence="9">
    <location>
        <begin position="253"/>
        <end position="268"/>
    </location>
</feature>
<keyword evidence="8" id="KW-0297">G-protein coupled receptor</keyword>
<dbReference type="Gene3D" id="1.20.1070.10">
    <property type="entry name" value="Rhodopsin 7-helix transmembrane proteins"/>
    <property type="match status" value="1"/>
</dbReference>
<dbReference type="SMART" id="SM01381">
    <property type="entry name" value="7TM_GPCR_Srsx"/>
    <property type="match status" value="1"/>
</dbReference>
<feature type="domain" description="G-protein coupled receptors family 1 profile" evidence="11">
    <location>
        <begin position="45"/>
        <end position="375"/>
    </location>
</feature>
<dbReference type="PROSITE" id="PS50262">
    <property type="entry name" value="G_PROTEIN_RECEP_F1_2"/>
    <property type="match status" value="1"/>
</dbReference>
<feature type="transmembrane region" description="Helical" evidence="10">
    <location>
        <begin position="194"/>
        <end position="218"/>
    </location>
</feature>
<keyword evidence="5 10" id="KW-1133">Transmembrane helix</keyword>
<keyword evidence="8 12" id="KW-0675">Receptor</keyword>
<dbReference type="AlphaFoldDB" id="A0A1W0WXY5"/>
<keyword evidence="8" id="KW-0807">Transducer</keyword>
<dbReference type="GO" id="GO:0004997">
    <property type="term" value="F:thyrotropin-releasing hormone receptor activity"/>
    <property type="evidence" value="ECO:0007669"/>
    <property type="project" value="InterPro"/>
</dbReference>
<evidence type="ECO:0000313" key="13">
    <source>
        <dbReference type="Proteomes" id="UP000192578"/>
    </source>
</evidence>
<comment type="function">
    <text evidence="1">Receptor for thyrotropin-releasing hormone (TRH). Upon ligand binding, this G-protein-coupled receptor triggers activation of the phosphatidylinositol (IP3)-calcium-protein kinase C (PKC) pathway.</text>
</comment>
<dbReference type="Proteomes" id="UP000192578">
    <property type="component" value="Unassembled WGS sequence"/>
</dbReference>
<comment type="caution">
    <text evidence="12">The sequence shown here is derived from an EMBL/GenBank/DDBJ whole genome shotgun (WGS) entry which is preliminary data.</text>
</comment>
<reference evidence="13" key="1">
    <citation type="submission" date="2017-01" db="EMBL/GenBank/DDBJ databases">
        <title>Comparative genomics of anhydrobiosis in the tardigrade Hypsibius dujardini.</title>
        <authorList>
            <person name="Yoshida Y."/>
            <person name="Koutsovoulos G."/>
            <person name="Laetsch D."/>
            <person name="Stevens L."/>
            <person name="Kumar S."/>
            <person name="Horikawa D."/>
            <person name="Ishino K."/>
            <person name="Komine S."/>
            <person name="Tomita M."/>
            <person name="Blaxter M."/>
            <person name="Arakawa K."/>
        </authorList>
    </citation>
    <scope>NUCLEOTIDE SEQUENCE [LARGE SCALE GENOMIC DNA]</scope>
    <source>
        <strain evidence="13">Z151</strain>
    </source>
</reference>
<evidence type="ECO:0000256" key="5">
    <source>
        <dbReference type="ARBA" id="ARBA00022989"/>
    </source>
</evidence>
<dbReference type="OrthoDB" id="5964776at2759"/>
<comment type="similarity">
    <text evidence="8">Belongs to the G-protein coupled receptor 1 family.</text>
</comment>
<evidence type="ECO:0000256" key="9">
    <source>
        <dbReference type="SAM" id="MobiDB-lite"/>
    </source>
</evidence>
<feature type="transmembrane region" description="Helical" evidence="10">
    <location>
        <begin position="357"/>
        <end position="377"/>
    </location>
</feature>
<evidence type="ECO:0000256" key="3">
    <source>
        <dbReference type="ARBA" id="ARBA00018873"/>
    </source>
</evidence>
<proteinExistence type="inferred from homology"/>
<keyword evidence="13" id="KW-1185">Reference proteome</keyword>
<dbReference type="InterPro" id="IPR002120">
    <property type="entry name" value="TRH_rcpt_1"/>
</dbReference>
<evidence type="ECO:0000256" key="1">
    <source>
        <dbReference type="ARBA" id="ARBA00004100"/>
    </source>
</evidence>
<evidence type="ECO:0000256" key="4">
    <source>
        <dbReference type="ARBA" id="ARBA00022692"/>
    </source>
</evidence>
<feature type="transmembrane region" description="Helical" evidence="10">
    <location>
        <begin position="106"/>
        <end position="130"/>
    </location>
</feature>
<keyword evidence="6 10" id="KW-0472">Membrane</keyword>
<evidence type="ECO:0000256" key="8">
    <source>
        <dbReference type="RuleBase" id="RU000688"/>
    </source>
</evidence>
<dbReference type="PRINTS" id="PR00237">
    <property type="entry name" value="GPCRRHODOPSN"/>
</dbReference>
<feature type="transmembrane region" description="Helical" evidence="10">
    <location>
        <begin position="33"/>
        <end position="54"/>
    </location>
</feature>
<sequence length="511" mass="55774">MENNNTTGRANASLEEIQFPPVWPLDFRITATVLHSIILLLGVVGNVLVVIVVYRKKSMHVPTYCYLVSLAIADVLVVVSSMPEAIVSYQLHAGQWVLGQAGCSLMAFSSFLGINSSSLSILAFTVERYIAICHPLLAKRVCNLQRAKKIILCLWTVAFVSAVPWLGLTVTKQFRNNPDIQVCSFRLTPDTYHIYPTLFGIDIIVFYAIPLILATVLYTKIGLTLRQSSRSGSVYAKSIRRHTGGGGGGGSIRSRQPSVRVRNGSQMENKAATEKERRVSVSLGGGGGDYSSLPGTSQAENEPGKASAGPSLRQSRIKVIRMLLVIVILFAILWLPYRGISLYNGFAAKPFYNKWAMFFAKTCIFLNSSVNPILYNAMSKRFRQAFRDILLGERSDKSSNSTTDGVCQSSRSLLINNGGSPCPSPSYSRGENVWSNGVSKSIPNNGSFRHPPAQNRDKDYVHRLNNGHSVAFLDPSDITANGDAVSVKCATAVVITINNGGQACSHLRHSH</sequence>
<dbReference type="PROSITE" id="PS00237">
    <property type="entry name" value="G_PROTEIN_RECEP_F1_1"/>
    <property type="match status" value="1"/>
</dbReference>
<keyword evidence="4 8" id="KW-0812">Transmembrane</keyword>
<gene>
    <name evidence="12" type="ORF">BV898_06049</name>
</gene>
<feature type="transmembrane region" description="Helical" evidence="10">
    <location>
        <begin position="319"/>
        <end position="337"/>
    </location>
</feature>
<dbReference type="PANTHER" id="PTHR46061:SF3">
    <property type="entry name" value="THYROTROPIN-RELEASING HORMONE RECEPTOR"/>
    <property type="match status" value="1"/>
</dbReference>
<organism evidence="12 13">
    <name type="scientific">Hypsibius exemplaris</name>
    <name type="common">Freshwater tardigrade</name>
    <dbReference type="NCBI Taxonomy" id="2072580"/>
    <lineage>
        <taxon>Eukaryota</taxon>
        <taxon>Metazoa</taxon>
        <taxon>Ecdysozoa</taxon>
        <taxon>Tardigrada</taxon>
        <taxon>Eutardigrada</taxon>
        <taxon>Parachela</taxon>
        <taxon>Hypsibioidea</taxon>
        <taxon>Hypsibiidae</taxon>
        <taxon>Hypsibius</taxon>
    </lineage>
</organism>
<evidence type="ECO:0000256" key="6">
    <source>
        <dbReference type="ARBA" id="ARBA00023136"/>
    </source>
</evidence>
<dbReference type="GO" id="GO:0016020">
    <property type="term" value="C:membrane"/>
    <property type="evidence" value="ECO:0007669"/>
    <property type="project" value="UniProtKB-SubCell"/>
</dbReference>
<dbReference type="EMBL" id="MTYJ01000034">
    <property type="protein sequence ID" value="OQV20049.1"/>
    <property type="molecule type" value="Genomic_DNA"/>
</dbReference>
<feature type="transmembrane region" description="Helical" evidence="10">
    <location>
        <begin position="150"/>
        <end position="168"/>
    </location>
</feature>
<accession>A0A1W0WXY5</accession>
<dbReference type="SUPFAM" id="SSF81321">
    <property type="entry name" value="Family A G protein-coupled receptor-like"/>
    <property type="match status" value="1"/>
</dbReference>
<name>A0A1W0WXY5_HYPEX</name>
<dbReference type="InterPro" id="IPR017452">
    <property type="entry name" value="GPCR_Rhodpsn_7TM"/>
</dbReference>
<evidence type="ECO:0000259" key="11">
    <source>
        <dbReference type="PROSITE" id="PS50262"/>
    </source>
</evidence>
<dbReference type="InterPro" id="IPR000276">
    <property type="entry name" value="GPCR_Rhodpsn"/>
</dbReference>
<comment type="subcellular location">
    <subcellularLocation>
        <location evidence="2">Membrane</location>
    </subcellularLocation>
</comment>
<dbReference type="Pfam" id="PF00001">
    <property type="entry name" value="7tm_1"/>
    <property type="match status" value="1"/>
</dbReference>
<evidence type="ECO:0000313" key="12">
    <source>
        <dbReference type="EMBL" id="OQV20049.1"/>
    </source>
</evidence>